<keyword evidence="2" id="KW-1185">Reference proteome</keyword>
<sequence>MTELKTAITDGIATLKGDTPQVDGISTAVRQALWQAAVDVLA</sequence>
<organism evidence="1 2">
    <name type="scientific">Sagittula marina</name>
    <dbReference type="NCBI Taxonomy" id="943940"/>
    <lineage>
        <taxon>Bacteria</taxon>
        <taxon>Pseudomonadati</taxon>
        <taxon>Pseudomonadota</taxon>
        <taxon>Alphaproteobacteria</taxon>
        <taxon>Rhodobacterales</taxon>
        <taxon>Roseobacteraceae</taxon>
        <taxon>Sagittula</taxon>
    </lineage>
</organism>
<name>A0A7W6DUN9_9RHOB</name>
<gene>
    <name evidence="1" type="ORF">GGQ68_004462</name>
</gene>
<evidence type="ECO:0000313" key="1">
    <source>
        <dbReference type="EMBL" id="MBB3988106.1"/>
    </source>
</evidence>
<dbReference type="EMBL" id="JACIEJ010000015">
    <property type="protein sequence ID" value="MBB3988106.1"/>
    <property type="molecule type" value="Genomic_DNA"/>
</dbReference>
<accession>A0A7W6DUN9</accession>
<evidence type="ECO:0000313" key="2">
    <source>
        <dbReference type="Proteomes" id="UP000541426"/>
    </source>
</evidence>
<dbReference type="Proteomes" id="UP000541426">
    <property type="component" value="Unassembled WGS sequence"/>
</dbReference>
<comment type="caution">
    <text evidence="1">The sequence shown here is derived from an EMBL/GenBank/DDBJ whole genome shotgun (WGS) entry which is preliminary data.</text>
</comment>
<dbReference type="AlphaFoldDB" id="A0A7W6DUN9"/>
<reference evidence="1 2" key="1">
    <citation type="submission" date="2020-08" db="EMBL/GenBank/DDBJ databases">
        <title>Genomic Encyclopedia of Type Strains, Phase IV (KMG-IV): sequencing the most valuable type-strain genomes for metagenomic binning, comparative biology and taxonomic classification.</title>
        <authorList>
            <person name="Goeker M."/>
        </authorList>
    </citation>
    <scope>NUCLEOTIDE SEQUENCE [LARGE SCALE GENOMIC DNA]</scope>
    <source>
        <strain evidence="1 2">DSM 102235</strain>
    </source>
</reference>
<proteinExistence type="predicted"/>
<protein>
    <submittedName>
        <fullName evidence="1">Uncharacterized protein</fullName>
    </submittedName>
</protein>
<dbReference type="RefSeq" id="WP_281374920.1">
    <property type="nucleotide sequence ID" value="NZ_BAABBZ010000054.1"/>
</dbReference>